<reference evidence="2 3" key="1">
    <citation type="submission" date="2018-04" db="EMBL/GenBank/DDBJ databases">
        <title>Genome sequencing reveals highly heavy metal resistance and biotechnology application of the novel Enterobacter cloacae amazonensis isolated from wastewater river in Manaus - Amazonas.</title>
        <authorList>
            <person name="Astolfi M.C.T."/>
            <person name="Carvalho E.B.D.S."/>
            <person name="Lacerda L.B."/>
            <person name="Pinto M.V."/>
            <person name="Nogueira V.B."/>
            <person name="Barros A.M."/>
            <person name="Astolfi-Filho S."/>
        </authorList>
    </citation>
    <scope>NUCLEOTIDE SEQUENCE [LARGE SCALE GENOMIC DNA]</scope>
    <source>
        <strain evidence="3">amazonensis</strain>
    </source>
</reference>
<keyword evidence="1" id="KW-0812">Transmembrane</keyword>
<feature type="transmembrane region" description="Helical" evidence="1">
    <location>
        <begin position="23"/>
        <end position="43"/>
    </location>
</feature>
<protein>
    <submittedName>
        <fullName evidence="2">Uncharacterized protein</fullName>
    </submittedName>
</protein>
<proteinExistence type="predicted"/>
<comment type="caution">
    <text evidence="2">The sequence shown here is derived from an EMBL/GenBank/DDBJ whole genome shotgun (WGS) entry which is preliminary data.</text>
</comment>
<organism evidence="2 3">
    <name type="scientific">Enterobacter cloacae</name>
    <dbReference type="NCBI Taxonomy" id="550"/>
    <lineage>
        <taxon>Bacteria</taxon>
        <taxon>Pseudomonadati</taxon>
        <taxon>Pseudomonadota</taxon>
        <taxon>Gammaproteobacteria</taxon>
        <taxon>Enterobacterales</taxon>
        <taxon>Enterobacteriaceae</taxon>
        <taxon>Enterobacter</taxon>
        <taxon>Enterobacter cloacae complex</taxon>
    </lineage>
</organism>
<keyword evidence="1" id="KW-1133">Transmembrane helix</keyword>
<evidence type="ECO:0000256" key="1">
    <source>
        <dbReference type="SAM" id="Phobius"/>
    </source>
</evidence>
<evidence type="ECO:0000313" key="2">
    <source>
        <dbReference type="EMBL" id="PTM34773.1"/>
    </source>
</evidence>
<keyword evidence="1" id="KW-0472">Membrane</keyword>
<name>A0A2T4XXW1_ENTCL</name>
<accession>A0A2T4XXW1</accession>
<dbReference type="RefSeq" id="WP_108090445.1">
    <property type="nucleotide sequence ID" value="NZ_PZPP01000014.1"/>
</dbReference>
<evidence type="ECO:0000313" key="3">
    <source>
        <dbReference type="Proteomes" id="UP000241614"/>
    </source>
</evidence>
<dbReference type="Proteomes" id="UP000241614">
    <property type="component" value="Unassembled WGS sequence"/>
</dbReference>
<dbReference type="EMBL" id="PZPP01000014">
    <property type="protein sequence ID" value="PTM34773.1"/>
    <property type="molecule type" value="Genomic_DNA"/>
</dbReference>
<dbReference type="OrthoDB" id="6461993at2"/>
<gene>
    <name evidence="2" type="ORF">DA103_13155</name>
</gene>
<dbReference type="AlphaFoldDB" id="A0A2T4XXW1"/>
<feature type="transmembrane region" description="Helical" evidence="1">
    <location>
        <begin position="49"/>
        <end position="69"/>
    </location>
</feature>
<sequence length="399" mass="44076">MPVFLDEVPAVVPKVHRPDTRKWSGLFVFLLVVGCLLSFLFWTGTKEGLVFWFTALGVPFCLWGIFFGLRRIAYKTDQVWAESWNANRNALWNEEILRGQRSAWLIASGVITQSGSRTDKILSAIQSSSPIIQVQKTREGAQVRHSKLSGFEELQSTKFSEAIKTLITQIEPVLAKIPSDIICLLIADFNTPGIPDALQIASEIIQSETGRSFVLLEGNGFEALDNWLDNAWRKPSLVLSLSAEIRQAPGEGEGEAITLALMLNRKHPGIPEAVQLRRPEKYKNDSLTKTLSRALIWSQLSPEEVKGSWGTGLNFSQGGEWHSACEENKLSLNMAEEHKNIDDFIGYCGVSAPWLAVTISSLVARSGAAQIIAVETDTNDIWIAGVTPGDNTGIRQDTL</sequence>